<evidence type="ECO:0000313" key="11">
    <source>
        <dbReference type="Ensembl" id="ENSTRUP00000056111.2"/>
    </source>
</evidence>
<dbReference type="PROSITE" id="PS00383">
    <property type="entry name" value="TYR_PHOSPHATASE_1"/>
    <property type="match status" value="1"/>
</dbReference>
<evidence type="ECO:0000256" key="8">
    <source>
        <dbReference type="SAM" id="MobiDB-lite"/>
    </source>
</evidence>
<dbReference type="InterPro" id="IPR000387">
    <property type="entry name" value="Tyr_Pase_dom"/>
</dbReference>
<proteinExistence type="inferred from homology"/>
<dbReference type="GO" id="GO:0004726">
    <property type="term" value="F:non-membrane spanning protein tyrosine phosphatase activity"/>
    <property type="evidence" value="ECO:0007669"/>
    <property type="project" value="InterPro"/>
</dbReference>
<feature type="region of interest" description="Disordered" evidence="8">
    <location>
        <begin position="354"/>
        <end position="374"/>
    </location>
</feature>
<dbReference type="PANTHER" id="PTHR45983">
    <property type="entry name" value="TYROSINE PHOSPHATSE N18, PUTATIVE-RELATED"/>
    <property type="match status" value="1"/>
</dbReference>
<evidence type="ECO:0000256" key="3">
    <source>
        <dbReference type="ARBA" id="ARBA00022490"/>
    </source>
</evidence>
<dbReference type="InterPro" id="IPR047170">
    <property type="entry name" value="PTN12/18/22"/>
</dbReference>
<dbReference type="PROSITE" id="PS50056">
    <property type="entry name" value="TYR_PHOSPHATASE_2"/>
    <property type="match status" value="1"/>
</dbReference>
<evidence type="ECO:0000313" key="12">
    <source>
        <dbReference type="Proteomes" id="UP000005226"/>
    </source>
</evidence>
<evidence type="ECO:0000256" key="7">
    <source>
        <dbReference type="ARBA" id="ARBA00034734"/>
    </source>
</evidence>
<dbReference type="InterPro" id="IPR000242">
    <property type="entry name" value="PTP_cat"/>
</dbReference>
<protein>
    <recommendedName>
        <fullName evidence="2">protein-tyrosine-phosphatase</fullName>
        <ecNumber evidence="2">3.1.3.48</ecNumber>
    </recommendedName>
</protein>
<dbReference type="GeneTree" id="ENSGT00940000167346"/>
<feature type="region of interest" description="Disordered" evidence="8">
    <location>
        <begin position="473"/>
        <end position="510"/>
    </location>
</feature>
<dbReference type="GO" id="GO:0005634">
    <property type="term" value="C:nucleus"/>
    <property type="evidence" value="ECO:0007669"/>
    <property type="project" value="TreeGrafter"/>
</dbReference>
<feature type="domain" description="Tyrosine-protein phosphatase" evidence="9">
    <location>
        <begin position="45"/>
        <end position="285"/>
    </location>
</feature>
<dbReference type="PROSITE" id="PS50055">
    <property type="entry name" value="TYR_PHOSPHATASE_PTP"/>
    <property type="match status" value="1"/>
</dbReference>
<evidence type="ECO:0000256" key="2">
    <source>
        <dbReference type="ARBA" id="ARBA00013064"/>
    </source>
</evidence>
<dbReference type="GO" id="GO:0005737">
    <property type="term" value="C:cytoplasm"/>
    <property type="evidence" value="ECO:0007669"/>
    <property type="project" value="UniProtKB-SubCell"/>
</dbReference>
<keyword evidence="3" id="KW-0963">Cytoplasm</keyword>
<dbReference type="InParanoid" id="A0A3B5KEJ9"/>
<dbReference type="AlphaFoldDB" id="A0A3B5KEJ9"/>
<reference evidence="11" key="3">
    <citation type="submission" date="2025-09" db="UniProtKB">
        <authorList>
            <consortium name="Ensembl"/>
        </authorList>
    </citation>
    <scope>IDENTIFICATION</scope>
</reference>
<evidence type="ECO:0000259" key="10">
    <source>
        <dbReference type="PROSITE" id="PS50056"/>
    </source>
</evidence>
<comment type="subcellular location">
    <subcellularLocation>
        <location evidence="1">Cytoplasm</location>
    </subcellularLocation>
</comment>
<keyword evidence="5" id="KW-0378">Hydrolase</keyword>
<reference evidence="11 12" key="1">
    <citation type="journal article" date="2011" name="Genome Biol. Evol.">
        <title>Integration of the genetic map and genome assembly of fugu facilitates insights into distinct features of genome evolution in teleosts and mammals.</title>
        <authorList>
            <person name="Kai W."/>
            <person name="Kikuchi K."/>
            <person name="Tohari S."/>
            <person name="Chew A.K."/>
            <person name="Tay A."/>
            <person name="Fujiwara A."/>
            <person name="Hosoya S."/>
            <person name="Suetake H."/>
            <person name="Naruse K."/>
            <person name="Brenner S."/>
            <person name="Suzuki Y."/>
            <person name="Venkatesh B."/>
        </authorList>
    </citation>
    <scope>NUCLEOTIDE SEQUENCE [LARGE SCALE GENOMIC DNA]</scope>
</reference>
<dbReference type="Gene3D" id="3.90.190.10">
    <property type="entry name" value="Protein tyrosine phosphatase superfamily"/>
    <property type="match status" value="1"/>
</dbReference>
<sequence length="510" mass="57367">MPVKGALTQAVCRGASQEHQAWILRRFLTQVERQEAAGEEEPHSIVGEFARLKIQSTKYRTDKTYSSKTAEKQENIKRNRYKDIVPFDHSRVKLNFTTSKNDSDYINASFIRGVSSSTEYIATQGPLPHTLLDFFRMLWEHNTEVVVMACREFEMGKVTFKPHPFFFSRQESEENRGDYLTRTLQVTYNNCSRTLKQLHYVTWPDHGVPESIPSILQLLDEMRSYQTHGEAPICIHCSAGCGRTGVLCVIDYTRNLLKNQMITADFNIYDLVLGMRKQRPSLVQTKVIFATLALVTQLNQQSHIFDSILCQMLPCVNTPCSFVSRTDFLPQYQDSTPSTSQNVLVLSDNDTQMHQQQGDLLQDATPEGPGASLQSVDSSEELLLLDCPTSPTMAAAICLMVEDPYFDRAMSSPSEEAPKDSPQEWRRSPELIIPSLLVNDQDLELNAAASGTVDMDEEIPPPLPQRTPESYILAVDAGSTPSPVPSLPERTPESFELATDQGDVTDHHPK</sequence>
<dbReference type="Ensembl" id="ENSTRUT00000058270.2">
    <property type="protein sequence ID" value="ENSTRUP00000056111.2"/>
    <property type="gene ID" value="ENSTRUG00000024011.2"/>
</dbReference>
<dbReference type="EC" id="3.1.3.48" evidence="2"/>
<feature type="domain" description="Tyrosine specific protein phosphatases" evidence="10">
    <location>
        <begin position="213"/>
        <end position="290"/>
    </location>
</feature>
<dbReference type="Proteomes" id="UP000005226">
    <property type="component" value="Chromosome 3"/>
</dbReference>
<name>A0A3B5KEJ9_TAKRU</name>
<reference evidence="11" key="2">
    <citation type="submission" date="2025-08" db="UniProtKB">
        <authorList>
            <consortium name="Ensembl"/>
        </authorList>
    </citation>
    <scope>IDENTIFICATION</scope>
</reference>
<dbReference type="STRING" id="31033.ENSTRUP00000056111"/>
<dbReference type="SMART" id="SM00404">
    <property type="entry name" value="PTPc_motif"/>
    <property type="match status" value="1"/>
</dbReference>
<dbReference type="GO" id="GO:0050852">
    <property type="term" value="P:T cell receptor signaling pathway"/>
    <property type="evidence" value="ECO:0007669"/>
    <property type="project" value="TreeGrafter"/>
</dbReference>
<comment type="similarity">
    <text evidence="7">Belongs to the protein-tyrosine phosphatase family. Non-receptor class 4 subfamily.</text>
</comment>
<accession>A0A3B5KEJ9</accession>
<evidence type="ECO:0000256" key="5">
    <source>
        <dbReference type="ARBA" id="ARBA00022801"/>
    </source>
</evidence>
<dbReference type="GO" id="GO:0050868">
    <property type="term" value="P:negative regulation of T cell activation"/>
    <property type="evidence" value="ECO:0007669"/>
    <property type="project" value="TreeGrafter"/>
</dbReference>
<dbReference type="SMART" id="SM00194">
    <property type="entry name" value="PTPc"/>
    <property type="match status" value="1"/>
</dbReference>
<keyword evidence="6" id="KW-0904">Protein phosphatase</keyword>
<dbReference type="SUPFAM" id="SSF52799">
    <property type="entry name" value="(Phosphotyrosine protein) phosphatases II"/>
    <property type="match status" value="1"/>
</dbReference>
<dbReference type="InterPro" id="IPR016130">
    <property type="entry name" value="Tyr_Pase_AS"/>
</dbReference>
<dbReference type="InterPro" id="IPR003595">
    <property type="entry name" value="Tyr_Pase_cat"/>
</dbReference>
<evidence type="ECO:0000259" key="9">
    <source>
        <dbReference type="PROSITE" id="PS50055"/>
    </source>
</evidence>
<evidence type="ECO:0000256" key="1">
    <source>
        <dbReference type="ARBA" id="ARBA00004496"/>
    </source>
</evidence>
<dbReference type="PANTHER" id="PTHR45983:SF1">
    <property type="entry name" value="TYROSINE-PROTEIN PHOSPHATASE NON-RECEPTOR TYPE 22"/>
    <property type="match status" value="1"/>
</dbReference>
<keyword evidence="12" id="KW-1185">Reference proteome</keyword>
<dbReference type="FunFam" id="3.90.190.10:FF:000045">
    <property type="entry name" value="Tyrosine-protein phosphatase non-receptor type 12"/>
    <property type="match status" value="1"/>
</dbReference>
<keyword evidence="4" id="KW-0597">Phosphoprotein</keyword>
<organism evidence="11 12">
    <name type="scientific">Takifugu rubripes</name>
    <name type="common">Japanese pufferfish</name>
    <name type="synonym">Fugu rubripes</name>
    <dbReference type="NCBI Taxonomy" id="31033"/>
    <lineage>
        <taxon>Eukaryota</taxon>
        <taxon>Metazoa</taxon>
        <taxon>Chordata</taxon>
        <taxon>Craniata</taxon>
        <taxon>Vertebrata</taxon>
        <taxon>Euteleostomi</taxon>
        <taxon>Actinopterygii</taxon>
        <taxon>Neopterygii</taxon>
        <taxon>Teleostei</taxon>
        <taxon>Neoteleostei</taxon>
        <taxon>Acanthomorphata</taxon>
        <taxon>Eupercaria</taxon>
        <taxon>Tetraodontiformes</taxon>
        <taxon>Tetradontoidea</taxon>
        <taxon>Tetraodontidae</taxon>
        <taxon>Takifugu</taxon>
    </lineage>
</organism>
<evidence type="ECO:0000256" key="4">
    <source>
        <dbReference type="ARBA" id="ARBA00022553"/>
    </source>
</evidence>
<dbReference type="InterPro" id="IPR029021">
    <property type="entry name" value="Prot-tyrosine_phosphatase-like"/>
</dbReference>
<evidence type="ECO:0000256" key="6">
    <source>
        <dbReference type="ARBA" id="ARBA00022912"/>
    </source>
</evidence>
<dbReference type="PRINTS" id="PR00700">
    <property type="entry name" value="PRTYPHPHTASE"/>
</dbReference>
<dbReference type="Pfam" id="PF00102">
    <property type="entry name" value="Y_phosphatase"/>
    <property type="match status" value="1"/>
</dbReference>